<feature type="compositionally biased region" description="Polar residues" evidence="1">
    <location>
        <begin position="53"/>
        <end position="65"/>
    </location>
</feature>
<sequence length="361" mass="41297">MARERYHPYQQPSRVGSRDKMRDTASSSEWKKKETPRNKERYEDLPRKVFSRNRASPDSQRTVSENMRRPSYRGDYWSRKSRSPPQTRTEWRPVSNARDGRKRKSISHLQNHEERDLTSLRRSVEQEAVKNQKDIGANVERAITNKLSINGNASMEKNLKDNQKGHNSTSQNRERVSIEDETEDQTWDNPLDDLAEGEMDAAMLENDDLLDEDNELITEKTYETVEEEQTEALSQLLPDVLVEKQTRPKVPRPAKDVPEQRNATEAGKGNKAPRDSHGTPFPTNQGNKRGARSPDKKGLAALKKLANRGRLSPKAKQLKLTKEMAISSRHTTKVPRHEVDCMAQALSILKMLGLVNIKKNG</sequence>
<dbReference type="Proteomes" id="UP000266723">
    <property type="component" value="Unassembled WGS sequence"/>
</dbReference>
<feature type="region of interest" description="Disordered" evidence="1">
    <location>
        <begin position="150"/>
        <end position="189"/>
    </location>
</feature>
<accession>A0ABQ7AH69</accession>
<reference evidence="2 3" key="1">
    <citation type="journal article" date="2020" name="BMC Genomics">
        <title>Intraspecific diversification of the crop wild relative Brassica cretica Lam. using demographic model selection.</title>
        <authorList>
            <person name="Kioukis A."/>
            <person name="Michalopoulou V.A."/>
            <person name="Briers L."/>
            <person name="Pirintsos S."/>
            <person name="Studholme D.J."/>
            <person name="Pavlidis P."/>
            <person name="Sarris P.F."/>
        </authorList>
    </citation>
    <scope>NUCLEOTIDE SEQUENCE [LARGE SCALE GENOMIC DNA]</scope>
    <source>
        <strain evidence="3">cv. PFS-1207/04</strain>
    </source>
</reference>
<organism evidence="2 3">
    <name type="scientific">Brassica cretica</name>
    <name type="common">Mustard</name>
    <dbReference type="NCBI Taxonomy" id="69181"/>
    <lineage>
        <taxon>Eukaryota</taxon>
        <taxon>Viridiplantae</taxon>
        <taxon>Streptophyta</taxon>
        <taxon>Embryophyta</taxon>
        <taxon>Tracheophyta</taxon>
        <taxon>Spermatophyta</taxon>
        <taxon>Magnoliopsida</taxon>
        <taxon>eudicotyledons</taxon>
        <taxon>Gunneridae</taxon>
        <taxon>Pentapetalae</taxon>
        <taxon>rosids</taxon>
        <taxon>malvids</taxon>
        <taxon>Brassicales</taxon>
        <taxon>Brassicaceae</taxon>
        <taxon>Brassiceae</taxon>
        <taxon>Brassica</taxon>
    </lineage>
</organism>
<feature type="compositionally biased region" description="Basic and acidic residues" evidence="1">
    <location>
        <begin position="16"/>
        <end position="47"/>
    </location>
</feature>
<name>A0ABQ7AH69_BRACR</name>
<gene>
    <name evidence="2" type="ORF">DY000_02054029</name>
</gene>
<evidence type="ECO:0000313" key="2">
    <source>
        <dbReference type="EMBL" id="KAF3496980.1"/>
    </source>
</evidence>
<dbReference type="EMBL" id="QGKV02002055">
    <property type="protein sequence ID" value="KAF3496980.1"/>
    <property type="molecule type" value="Genomic_DNA"/>
</dbReference>
<evidence type="ECO:0000256" key="1">
    <source>
        <dbReference type="SAM" id="MobiDB-lite"/>
    </source>
</evidence>
<feature type="compositionally biased region" description="Basic and acidic residues" evidence="1">
    <location>
        <begin position="110"/>
        <end position="133"/>
    </location>
</feature>
<feature type="region of interest" description="Disordered" evidence="1">
    <location>
        <begin position="1"/>
        <end position="135"/>
    </location>
</feature>
<proteinExistence type="predicted"/>
<feature type="compositionally biased region" description="Acidic residues" evidence="1">
    <location>
        <begin position="179"/>
        <end position="189"/>
    </location>
</feature>
<evidence type="ECO:0000313" key="3">
    <source>
        <dbReference type="Proteomes" id="UP000266723"/>
    </source>
</evidence>
<keyword evidence="3" id="KW-1185">Reference proteome</keyword>
<feature type="region of interest" description="Disordered" evidence="1">
    <location>
        <begin position="225"/>
        <end position="296"/>
    </location>
</feature>
<comment type="caution">
    <text evidence="2">The sequence shown here is derived from an EMBL/GenBank/DDBJ whole genome shotgun (WGS) entry which is preliminary data.</text>
</comment>
<protein>
    <submittedName>
        <fullName evidence="2">Uncharacterized protein</fullName>
    </submittedName>
</protein>